<proteinExistence type="predicted"/>
<keyword evidence="1" id="KW-0812">Transmembrane</keyword>
<gene>
    <name evidence="2" type="ORF">CWATWH0402_4664</name>
</gene>
<name>T2JZQ0_CROWT</name>
<comment type="caution">
    <text evidence="2">The sequence shown here is derived from an EMBL/GenBank/DDBJ whole genome shotgun (WGS) entry which is preliminary data.</text>
</comment>
<evidence type="ECO:0000313" key="3">
    <source>
        <dbReference type="Proteomes" id="UP000018130"/>
    </source>
</evidence>
<dbReference type="Gene3D" id="1.20.1220.20">
    <property type="entry name" value="Uncharcterised protein PF01724"/>
    <property type="match status" value="1"/>
</dbReference>
<keyword evidence="1" id="KW-0472">Membrane</keyword>
<dbReference type="InterPro" id="IPR002636">
    <property type="entry name" value="DUF29"/>
</dbReference>
<reference evidence="2 3" key="2">
    <citation type="submission" date="2013-09" db="EMBL/GenBank/DDBJ databases">
        <title>Whole genome comparison of six Crocosphaera watsonii strains with differing phenotypes.</title>
        <authorList>
            <person name="Bench S.R."/>
            <person name="Heller P."/>
            <person name="Frank I."/>
            <person name="Arciniega M."/>
            <person name="Shilova I.N."/>
            <person name="Zehr J.P."/>
        </authorList>
    </citation>
    <scope>NUCLEOTIDE SEQUENCE [LARGE SCALE GENOMIC DNA]</scope>
    <source>
        <strain evidence="2 3">WH 0402</strain>
    </source>
</reference>
<keyword evidence="1" id="KW-1133">Transmembrane helix</keyword>
<evidence type="ECO:0000313" key="2">
    <source>
        <dbReference type="EMBL" id="CCQ70765.1"/>
    </source>
</evidence>
<feature type="transmembrane region" description="Helical" evidence="1">
    <location>
        <begin position="20"/>
        <end position="42"/>
    </location>
</feature>
<evidence type="ECO:0000256" key="1">
    <source>
        <dbReference type="SAM" id="Phobius"/>
    </source>
</evidence>
<dbReference type="AlphaFoldDB" id="T2JZQ0"/>
<organism evidence="2 3">
    <name type="scientific">Crocosphaera watsonii WH 0402</name>
    <dbReference type="NCBI Taxonomy" id="1284629"/>
    <lineage>
        <taxon>Bacteria</taxon>
        <taxon>Bacillati</taxon>
        <taxon>Cyanobacteriota</taxon>
        <taxon>Cyanophyceae</taxon>
        <taxon>Oscillatoriophycideae</taxon>
        <taxon>Chroococcales</taxon>
        <taxon>Aphanothecaceae</taxon>
        <taxon>Crocosphaera</taxon>
    </lineage>
</organism>
<dbReference type="Pfam" id="PF01724">
    <property type="entry name" value="DUF29"/>
    <property type="match status" value="1"/>
</dbReference>
<dbReference type="Proteomes" id="UP000018130">
    <property type="component" value="Unassembled WGS sequence"/>
</dbReference>
<dbReference type="PANTHER" id="PTHR34235">
    <property type="entry name" value="SLR1203 PROTEIN-RELATED"/>
    <property type="match status" value="1"/>
</dbReference>
<accession>T2JZQ0</accession>
<sequence length="397" mass="46521">MRTRRYRQLNSPSQNLDSFLDILTNTVGVLMFISLFITVVAVESSTIVTTPLVSNTEKKPRFFEVRNNKISYIDDEEVDRQIAILTKNLPECSVPEIPQNLDNYTYQLYLNRIQEYEKCRGQTIQSFRRFKGETKHYKVKFYDVDALIYEPLTPETGESYQTIAQTDSNFNEILENFDPNTDYLAFLVRPDSFSAFRAARKQAWKAGYNVGWEPLKQETPIVLVLMEEASGYNRFLTVIKHIIMINNLYDTDYAQWTRSQIEALKAQDLKNIDFEHLIENLEMGDPKETVESNLIILIAHLLKLAVQKDAPDWMTNSWYNSIDEHRKRVLKAQRKYKPIKKYLPTAIENAYPDARDLAIKEGKRADGRKVIKRDESEYPEKCPFTFEQILDETWYPN</sequence>
<dbReference type="EMBL" id="CAQN01001280">
    <property type="protein sequence ID" value="CCQ70765.1"/>
    <property type="molecule type" value="Genomic_DNA"/>
</dbReference>
<reference evidence="2 3" key="1">
    <citation type="submission" date="2013-01" db="EMBL/GenBank/DDBJ databases">
        <authorList>
            <person name="Bench S."/>
        </authorList>
    </citation>
    <scope>NUCLEOTIDE SEQUENCE [LARGE SCALE GENOMIC DNA]</scope>
    <source>
        <strain evidence="2 3">WH 0402</strain>
    </source>
</reference>
<protein>
    <submittedName>
        <fullName evidence="2">Uncharacterized protein</fullName>
    </submittedName>
</protein>